<dbReference type="PANTHER" id="PTHR37291">
    <property type="entry name" value="5-METHYLCYTOSINE-SPECIFIC RESTRICTION ENZYME B"/>
    <property type="match status" value="1"/>
</dbReference>
<evidence type="ECO:0000313" key="2">
    <source>
        <dbReference type="EMBL" id="RKG52139.1"/>
    </source>
</evidence>
<sequence>MNNFYRVLMSFFSIRTNDQDSIRKILDGEEQVIIPGITWLFDKVENDNLVFIVLSGDESKKEFSYSNGLKAIAKVEGKTIDEYKDKEGTKIKSYSVHLKIISFLPKVITKKDFYLYPDLLDCPSIGPETKSSPNQALGQIESGISVLQAVNDLYPSELPQELLDLIPCDLALNKAMLKDTKNDLEKLPQILDREVLVGEFVKWFNKPENFKTSYDGVIQEKVILSWDEIFFDSKLFNIDVNDLKQSIQTVKVLKKEGDEQNESWNSFSEYVSKGVPKAVLGDNNYLKFLDEFDFGQFIQDEKYELKHVIEKGCFIDENVLSNYLLQLKQKKNIILQGPPGTGKTWLAQQLAKVIVQYPNQQNIQNVQFHPNYSYEDLIRGWRPRSDGKLELVDGPFLAMIDLAKQYPAQSFVFIFDEINRGDPSVIFGEMLTLLENSKRSEQYALSLTYRKHELEKVYIPDNLYIIGTMNTADKSLNHMDFAFRRRFSFFTLQPLLNDAWASWLEKQCGIKKDFSDQIRDFVMEVNANIEKNNGVAYMLGHSFFVPVDKVGDTAEQLLWMQNVVENEIKPLLAEYWYDDIEKVQSISFE</sequence>
<proteinExistence type="predicted"/>
<accession>A0A3A8G112</accession>
<dbReference type="InterPro" id="IPR011704">
    <property type="entry name" value="ATPase_dyneun-rel_AAA"/>
</dbReference>
<dbReference type="PANTHER" id="PTHR37291:SF1">
    <property type="entry name" value="TYPE IV METHYL-DIRECTED RESTRICTION ENZYME ECOKMCRB SUBUNIT"/>
    <property type="match status" value="1"/>
</dbReference>
<evidence type="ECO:0000313" key="3">
    <source>
        <dbReference type="Proteomes" id="UP000281084"/>
    </source>
</evidence>
<dbReference type="InterPro" id="IPR003593">
    <property type="entry name" value="AAA+_ATPase"/>
</dbReference>
<name>A0A3A8G112_9GAMM</name>
<feature type="domain" description="AAA+ ATPase" evidence="1">
    <location>
        <begin position="329"/>
        <end position="495"/>
    </location>
</feature>
<comment type="caution">
    <text evidence="2">The sequence shown here is derived from an EMBL/GenBank/DDBJ whole genome shotgun (WGS) entry which is preliminary data.</text>
</comment>
<dbReference type="GO" id="GO:0005524">
    <property type="term" value="F:ATP binding"/>
    <property type="evidence" value="ECO:0007669"/>
    <property type="project" value="InterPro"/>
</dbReference>
<dbReference type="CDD" id="cd00009">
    <property type="entry name" value="AAA"/>
    <property type="match status" value="1"/>
</dbReference>
<organism evidence="2 3">
    <name type="scientific">Acinetobacter cumulans</name>
    <dbReference type="NCBI Taxonomy" id="2136182"/>
    <lineage>
        <taxon>Bacteria</taxon>
        <taxon>Pseudomonadati</taxon>
        <taxon>Pseudomonadota</taxon>
        <taxon>Gammaproteobacteria</taxon>
        <taxon>Moraxellales</taxon>
        <taxon>Moraxellaceae</taxon>
        <taxon>Acinetobacter</taxon>
    </lineage>
</organism>
<dbReference type="AlphaFoldDB" id="A0A3A8G112"/>
<dbReference type="RefSeq" id="WP_120367686.1">
    <property type="nucleotide sequence ID" value="NZ_RAXZ01000013.1"/>
</dbReference>
<dbReference type="SMART" id="SM00382">
    <property type="entry name" value="AAA"/>
    <property type="match status" value="1"/>
</dbReference>
<dbReference type="Proteomes" id="UP000281084">
    <property type="component" value="Unassembled WGS sequence"/>
</dbReference>
<dbReference type="EMBL" id="RAXZ01000013">
    <property type="protein sequence ID" value="RKG52139.1"/>
    <property type="molecule type" value="Genomic_DNA"/>
</dbReference>
<dbReference type="GO" id="GO:0016887">
    <property type="term" value="F:ATP hydrolysis activity"/>
    <property type="evidence" value="ECO:0007669"/>
    <property type="project" value="InterPro"/>
</dbReference>
<evidence type="ECO:0000259" key="1">
    <source>
        <dbReference type="SMART" id="SM00382"/>
    </source>
</evidence>
<dbReference type="InterPro" id="IPR027417">
    <property type="entry name" value="P-loop_NTPase"/>
</dbReference>
<dbReference type="InterPro" id="IPR052934">
    <property type="entry name" value="Methyl-DNA_Rec/Restrict_Enz"/>
</dbReference>
<gene>
    <name evidence="2" type="ORF">D7V64_10635</name>
</gene>
<protein>
    <submittedName>
        <fullName evidence="2">AAA family ATPase</fullName>
    </submittedName>
</protein>
<dbReference type="Pfam" id="PF07728">
    <property type="entry name" value="AAA_5"/>
    <property type="match status" value="1"/>
</dbReference>
<dbReference type="Gene3D" id="3.40.50.300">
    <property type="entry name" value="P-loop containing nucleotide triphosphate hydrolases"/>
    <property type="match status" value="1"/>
</dbReference>
<reference evidence="2 3" key="1">
    <citation type="submission" date="2018-09" db="EMBL/GenBank/DDBJ databases">
        <title>The draft genome of Acinetobacter spp. strains.</title>
        <authorList>
            <person name="Qin J."/>
            <person name="Feng Y."/>
            <person name="Zong Z."/>
        </authorList>
    </citation>
    <scope>NUCLEOTIDE SEQUENCE [LARGE SCALE GENOMIC DNA]</scope>
    <source>
        <strain evidence="2 3">WCHAc060002</strain>
    </source>
</reference>
<dbReference type="SUPFAM" id="SSF52540">
    <property type="entry name" value="P-loop containing nucleoside triphosphate hydrolases"/>
    <property type="match status" value="1"/>
</dbReference>